<gene>
    <name evidence="2" type="ORF">FHX74_001107</name>
</gene>
<name>A0A7W3IQS0_9ACTN</name>
<dbReference type="InterPro" id="IPR021005">
    <property type="entry name" value="Znf_CGNR"/>
</dbReference>
<dbReference type="Pfam" id="PF11706">
    <property type="entry name" value="zf-CGNR"/>
    <property type="match status" value="1"/>
</dbReference>
<dbReference type="SUPFAM" id="SSF160904">
    <property type="entry name" value="Jann2411-like"/>
    <property type="match status" value="1"/>
</dbReference>
<evidence type="ECO:0000313" key="2">
    <source>
        <dbReference type="EMBL" id="MBA8793502.1"/>
    </source>
</evidence>
<dbReference type="PANTHER" id="PTHR35525">
    <property type="entry name" value="BLL6575 PROTEIN"/>
    <property type="match status" value="1"/>
</dbReference>
<feature type="domain" description="Zinc finger CGNR" evidence="1">
    <location>
        <begin position="134"/>
        <end position="177"/>
    </location>
</feature>
<sequence>MLYAHDTQEALVTAAALVNTGVETEDLPDVPALLAWLDEHRMSGVRRGTRTELVEVQELRDRLHDVWRAGSADAAVPLVNAILADAEARPYLTRHDDVDWHLHVTASDQPLAHRLGAEAAMGFVDLLRAGDFARLKTCAAADCEAVLVDLSKNSSKRFCDTGNCANRTHVAAYRARKRTAG</sequence>
<proteinExistence type="predicted"/>
<dbReference type="Gene3D" id="1.10.3300.10">
    <property type="entry name" value="Jann2411-like domain"/>
    <property type="match status" value="1"/>
</dbReference>
<organism evidence="2 3">
    <name type="scientific">Microlunatus kandeliicorticis</name>
    <dbReference type="NCBI Taxonomy" id="1759536"/>
    <lineage>
        <taxon>Bacteria</taxon>
        <taxon>Bacillati</taxon>
        <taxon>Actinomycetota</taxon>
        <taxon>Actinomycetes</taxon>
        <taxon>Propionibacteriales</taxon>
        <taxon>Propionibacteriaceae</taxon>
        <taxon>Microlunatus</taxon>
    </lineage>
</organism>
<dbReference type="Proteomes" id="UP000523079">
    <property type="component" value="Unassembled WGS sequence"/>
</dbReference>
<dbReference type="PANTHER" id="PTHR35525:SF3">
    <property type="entry name" value="BLL6575 PROTEIN"/>
    <property type="match status" value="1"/>
</dbReference>
<dbReference type="EMBL" id="JACGWT010000002">
    <property type="protein sequence ID" value="MBA8793502.1"/>
    <property type="molecule type" value="Genomic_DNA"/>
</dbReference>
<keyword evidence="3" id="KW-1185">Reference proteome</keyword>
<evidence type="ECO:0000313" key="3">
    <source>
        <dbReference type="Proteomes" id="UP000523079"/>
    </source>
</evidence>
<dbReference type="InterPro" id="IPR023286">
    <property type="entry name" value="ABATE_dom_sf"/>
</dbReference>
<evidence type="ECO:0000259" key="1">
    <source>
        <dbReference type="Pfam" id="PF11706"/>
    </source>
</evidence>
<dbReference type="RefSeq" id="WP_182559113.1">
    <property type="nucleotide sequence ID" value="NZ_JACGWT010000002.1"/>
</dbReference>
<dbReference type="Pfam" id="PF07336">
    <property type="entry name" value="ABATE"/>
    <property type="match status" value="1"/>
</dbReference>
<dbReference type="AlphaFoldDB" id="A0A7W3IQS0"/>
<accession>A0A7W3IQS0</accession>
<reference evidence="2 3" key="1">
    <citation type="submission" date="2020-07" db="EMBL/GenBank/DDBJ databases">
        <title>Sequencing the genomes of 1000 actinobacteria strains.</title>
        <authorList>
            <person name="Klenk H.-P."/>
        </authorList>
    </citation>
    <scope>NUCLEOTIDE SEQUENCE [LARGE SCALE GENOMIC DNA]</scope>
    <source>
        <strain evidence="2 3">DSM 100723</strain>
    </source>
</reference>
<dbReference type="InterPro" id="IPR010852">
    <property type="entry name" value="ABATE"/>
</dbReference>
<protein>
    <submittedName>
        <fullName evidence="2">Putative RNA-binding Zn ribbon-like protein</fullName>
    </submittedName>
</protein>
<comment type="caution">
    <text evidence="2">The sequence shown here is derived from an EMBL/GenBank/DDBJ whole genome shotgun (WGS) entry which is preliminary data.</text>
</comment>